<dbReference type="InterPro" id="IPR014881">
    <property type="entry name" value="NOB1_Zn-bd"/>
</dbReference>
<evidence type="ECO:0000256" key="6">
    <source>
        <dbReference type="ARBA" id="ARBA00023242"/>
    </source>
</evidence>
<comment type="function">
    <text evidence="7">Required for the synthesis of 40S ribosome subunits. Has a role in processing 20S pre-rRNA into the mature 18S rRNA, where it is required for cleavage at the 3' end of the mature 18S rRNA (D-site). Accompanies the 20S pre-rRNA from the nucleus to the cytoplasm.</text>
</comment>
<dbReference type="AlphaFoldDB" id="A0A165K8K5"/>
<dbReference type="InterPro" id="IPR033411">
    <property type="entry name" value="Ribonuclease_PIN"/>
</dbReference>
<keyword evidence="5 7" id="KW-0862">Zinc</keyword>
<dbReference type="Gene3D" id="6.20.210.10">
    <property type="entry name" value="Nin one binding (NOB1), Zn-ribbon-like"/>
    <property type="match status" value="1"/>
</dbReference>
<feature type="domain" description="Nin one binding (NOB1) Zn-ribbon-like" evidence="10">
    <location>
        <begin position="267"/>
        <end position="344"/>
    </location>
</feature>
<reference evidence="12 13" key="1">
    <citation type="journal article" date="2016" name="Mol. Biol. Evol.">
        <title>Comparative Genomics of Early-Diverging Mushroom-Forming Fungi Provides Insights into the Origins of Lignocellulose Decay Capabilities.</title>
        <authorList>
            <person name="Nagy L.G."/>
            <person name="Riley R."/>
            <person name="Tritt A."/>
            <person name="Adam C."/>
            <person name="Daum C."/>
            <person name="Floudas D."/>
            <person name="Sun H."/>
            <person name="Yadav J.S."/>
            <person name="Pangilinan J."/>
            <person name="Larsson K.H."/>
            <person name="Matsuura K."/>
            <person name="Barry K."/>
            <person name="Labutti K."/>
            <person name="Kuo R."/>
            <person name="Ohm R.A."/>
            <person name="Bhattacharya S.S."/>
            <person name="Shirouzu T."/>
            <person name="Yoshinaga Y."/>
            <person name="Martin F.M."/>
            <person name="Grigoriev I.V."/>
            <person name="Hibbett D.S."/>
        </authorList>
    </citation>
    <scope>NUCLEOTIDE SEQUENCE [LARGE SCALE GENOMIC DNA]</scope>
    <source>
        <strain evidence="12 13">HHB12733</strain>
    </source>
</reference>
<feature type="binding site" evidence="8">
    <location>
        <position position="280"/>
    </location>
    <ligand>
        <name>Zn(2+)</name>
        <dbReference type="ChEBI" id="CHEBI:29105"/>
    </ligand>
</feature>
<feature type="binding site" evidence="8">
    <location>
        <position position="277"/>
    </location>
    <ligand>
        <name>Zn(2+)</name>
        <dbReference type="ChEBI" id="CHEBI:29105"/>
    </ligand>
</feature>
<keyword evidence="13" id="KW-1185">Reference proteome</keyword>
<organism evidence="12 13">
    <name type="scientific">Calocera cornea HHB12733</name>
    <dbReference type="NCBI Taxonomy" id="1353952"/>
    <lineage>
        <taxon>Eukaryota</taxon>
        <taxon>Fungi</taxon>
        <taxon>Dikarya</taxon>
        <taxon>Basidiomycota</taxon>
        <taxon>Agaricomycotina</taxon>
        <taxon>Dacrymycetes</taxon>
        <taxon>Dacrymycetales</taxon>
        <taxon>Dacrymycetaceae</taxon>
        <taxon>Calocera</taxon>
    </lineage>
</organism>
<keyword evidence="6 7" id="KW-0539">Nucleus</keyword>
<evidence type="ECO:0000256" key="1">
    <source>
        <dbReference type="ARBA" id="ARBA00005858"/>
    </source>
</evidence>
<evidence type="ECO:0000313" key="12">
    <source>
        <dbReference type="EMBL" id="KZT62823.1"/>
    </source>
</evidence>
<evidence type="ECO:0000256" key="3">
    <source>
        <dbReference type="ARBA" id="ARBA00022723"/>
    </source>
</evidence>
<evidence type="ECO:0000313" key="13">
    <source>
        <dbReference type="Proteomes" id="UP000076842"/>
    </source>
</evidence>
<evidence type="ECO:0000259" key="11">
    <source>
        <dbReference type="Pfam" id="PF17146"/>
    </source>
</evidence>
<dbReference type="InterPro" id="IPR017117">
    <property type="entry name" value="Nob1_euk"/>
</dbReference>
<evidence type="ECO:0000256" key="4">
    <source>
        <dbReference type="ARBA" id="ARBA00022801"/>
    </source>
</evidence>
<dbReference type="InterPro" id="IPR036283">
    <property type="entry name" value="NOB1_Zf-like_sf"/>
</dbReference>
<dbReference type="GO" id="GO:0005730">
    <property type="term" value="C:nucleolus"/>
    <property type="evidence" value="ECO:0007669"/>
    <property type="project" value="UniProtKB-SubCell"/>
</dbReference>
<feature type="domain" description="Ribonuclease PIN" evidence="11">
    <location>
        <begin position="17"/>
        <end position="107"/>
    </location>
</feature>
<evidence type="ECO:0000256" key="9">
    <source>
        <dbReference type="SAM" id="MobiDB-lite"/>
    </source>
</evidence>
<feature type="compositionally biased region" description="Basic and acidic residues" evidence="9">
    <location>
        <begin position="433"/>
        <end position="442"/>
    </location>
</feature>
<dbReference type="Pfam" id="PF17146">
    <property type="entry name" value="PIN_6"/>
    <property type="match status" value="1"/>
</dbReference>
<dbReference type="PANTHER" id="PTHR12814:SF2">
    <property type="entry name" value="RNA-BINDING PROTEIN NOB1"/>
    <property type="match status" value="1"/>
</dbReference>
<dbReference type="InterPro" id="IPR039907">
    <property type="entry name" value="NOB1"/>
</dbReference>
<dbReference type="GO" id="GO:0030490">
    <property type="term" value="P:maturation of SSU-rRNA"/>
    <property type="evidence" value="ECO:0007669"/>
    <property type="project" value="TreeGrafter"/>
</dbReference>
<dbReference type="STRING" id="1353952.A0A165K8K5"/>
<feature type="binding site" evidence="8">
    <location>
        <position position="295"/>
    </location>
    <ligand>
        <name>Zn(2+)</name>
        <dbReference type="ChEBI" id="CHEBI:29105"/>
    </ligand>
</feature>
<feature type="region of interest" description="Disordered" evidence="9">
    <location>
        <begin position="392"/>
        <end position="442"/>
    </location>
</feature>
<dbReference type="GO" id="GO:0005737">
    <property type="term" value="C:cytoplasm"/>
    <property type="evidence" value="ECO:0007669"/>
    <property type="project" value="UniProtKB-ARBA"/>
</dbReference>
<protein>
    <recommendedName>
        <fullName evidence="7">20S-pre-rRNA D-site endonuclease NOB1</fullName>
    </recommendedName>
</protein>
<feature type="region of interest" description="Disordered" evidence="9">
    <location>
        <begin position="109"/>
        <end position="234"/>
    </location>
</feature>
<dbReference type="Pfam" id="PF08772">
    <property type="entry name" value="Zn_ribbon_NOB1"/>
    <property type="match status" value="1"/>
</dbReference>
<dbReference type="PIRSF" id="PIRSF037125">
    <property type="entry name" value="D-site_20S_pre-rRNA_nuclease"/>
    <property type="match status" value="1"/>
</dbReference>
<dbReference type="OrthoDB" id="446759at2759"/>
<name>A0A165K8K5_9BASI</name>
<keyword evidence="2" id="KW-0540">Nuclease</keyword>
<keyword evidence="4" id="KW-0378">Hydrolase</keyword>
<keyword evidence="3 7" id="KW-0479">Metal-binding</keyword>
<sequence>MATHAEASTSQPRIKHLVLDAGPLLSLAPLRGVAEHYYTTPQIIAELKDPRARTHFENLGITAGVQVQVRQPDLLSVAQVTATAKKTGDYSVLSPADLGVIALTHALATDEAANEPQETLNTEREGAEEVVAEDNGAGVEEEEAGEGEDEESSEEEADTSTLQEDLDHLDLNGHPGTLDDSTAIEPSEADAATDSSPSSDGEGEWITPANVSVHKSRARELVPSTASGSREEDQQRMGVACMTADYAVQNVLLHMGLNLVSVDGKRITKVKSWVLRCHACFKICKDPSKKFCPSCGNATLLRTSVSTVAATSSTELPTFQVHLKPNFQYRTRGTIYPIPLPKPGQAKGGNAAGSGLVLREDQPEFQRALLREKGRQAKEERVMARAVEAVARGERPRGEGSWEDPDWVPGMLLGEGGRKRGGGLPRVGHGRKNPNEARRRKK</sequence>
<dbReference type="FunCoup" id="A0A165K8K5">
    <property type="interactions" value="373"/>
</dbReference>
<dbReference type="SUPFAM" id="SSF144206">
    <property type="entry name" value="NOB1 zinc finger-like"/>
    <property type="match status" value="1"/>
</dbReference>
<dbReference type="GO" id="GO:0046872">
    <property type="term" value="F:metal ion binding"/>
    <property type="evidence" value="ECO:0007669"/>
    <property type="project" value="UniProtKB-UniRule"/>
</dbReference>
<dbReference type="InParanoid" id="A0A165K8K5"/>
<dbReference type="Proteomes" id="UP000076842">
    <property type="component" value="Unassembled WGS sequence"/>
</dbReference>
<dbReference type="CDD" id="cd09876">
    <property type="entry name" value="PIN_Nob1-like"/>
    <property type="match status" value="1"/>
</dbReference>
<accession>A0A165K8K5</accession>
<evidence type="ECO:0000256" key="5">
    <source>
        <dbReference type="ARBA" id="ARBA00022833"/>
    </source>
</evidence>
<comment type="subcellular location">
    <subcellularLocation>
        <location evidence="7">Nucleus</location>
        <location evidence="7">Nucleolus</location>
    </subcellularLocation>
</comment>
<feature type="binding site" evidence="8">
    <location>
        <position position="292"/>
    </location>
    <ligand>
        <name>Zn(2+)</name>
        <dbReference type="ChEBI" id="CHEBI:29105"/>
    </ligand>
</feature>
<evidence type="ECO:0000259" key="10">
    <source>
        <dbReference type="Pfam" id="PF08772"/>
    </source>
</evidence>
<evidence type="ECO:0000256" key="8">
    <source>
        <dbReference type="PIRSR" id="PIRSR037125-1"/>
    </source>
</evidence>
<dbReference type="GO" id="GO:0030688">
    <property type="term" value="C:preribosome, small subunit precursor"/>
    <property type="evidence" value="ECO:0007669"/>
    <property type="project" value="TreeGrafter"/>
</dbReference>
<dbReference type="PANTHER" id="PTHR12814">
    <property type="entry name" value="RNA-BINDING PROTEIN NOB1"/>
    <property type="match status" value="1"/>
</dbReference>
<dbReference type="EMBL" id="KV423914">
    <property type="protein sequence ID" value="KZT62823.1"/>
    <property type="molecule type" value="Genomic_DNA"/>
</dbReference>
<proteinExistence type="inferred from homology"/>
<feature type="compositionally biased region" description="Acidic residues" evidence="9">
    <location>
        <begin position="139"/>
        <end position="158"/>
    </location>
</feature>
<dbReference type="GO" id="GO:0016787">
    <property type="term" value="F:hydrolase activity"/>
    <property type="evidence" value="ECO:0007669"/>
    <property type="project" value="UniProtKB-KW"/>
</dbReference>
<feature type="compositionally biased region" description="Low complexity" evidence="9">
    <location>
        <begin position="185"/>
        <end position="200"/>
    </location>
</feature>
<comment type="similarity">
    <text evidence="1 7">Belongs to the NOB1 family.</text>
</comment>
<evidence type="ECO:0000256" key="7">
    <source>
        <dbReference type="PIRNR" id="PIRNR037125"/>
    </source>
</evidence>
<dbReference type="FunFam" id="3.40.50.1010:FF:000020">
    <property type="entry name" value="20S-pre-rRNA D-site endonuclease NOB1"/>
    <property type="match status" value="1"/>
</dbReference>
<gene>
    <name evidence="12" type="ORF">CALCODRAFT_513732</name>
</gene>
<dbReference type="GO" id="GO:0004521">
    <property type="term" value="F:RNA endonuclease activity"/>
    <property type="evidence" value="ECO:0007669"/>
    <property type="project" value="UniProtKB-UniRule"/>
</dbReference>
<evidence type="ECO:0000256" key="2">
    <source>
        <dbReference type="ARBA" id="ARBA00022722"/>
    </source>
</evidence>
<dbReference type="Gene3D" id="3.40.50.1010">
    <property type="entry name" value="5'-nuclease"/>
    <property type="match status" value="1"/>
</dbReference>